<organism evidence="1 2">
    <name type="scientific">Peribacillus huizhouensis</name>
    <dbReference type="NCBI Taxonomy" id="1501239"/>
    <lineage>
        <taxon>Bacteria</taxon>
        <taxon>Bacillati</taxon>
        <taxon>Bacillota</taxon>
        <taxon>Bacilli</taxon>
        <taxon>Bacillales</taxon>
        <taxon>Bacillaceae</taxon>
        <taxon>Peribacillus</taxon>
    </lineage>
</organism>
<evidence type="ECO:0000313" key="2">
    <source>
        <dbReference type="Proteomes" id="UP000626697"/>
    </source>
</evidence>
<keyword evidence="2" id="KW-1185">Reference proteome</keyword>
<dbReference type="PROSITE" id="PS51318">
    <property type="entry name" value="TAT"/>
    <property type="match status" value="1"/>
</dbReference>
<dbReference type="EMBL" id="JACJHX010000013">
    <property type="protein sequence ID" value="MBA9028343.1"/>
    <property type="molecule type" value="Genomic_DNA"/>
</dbReference>
<proteinExistence type="predicted"/>
<dbReference type="InterPro" id="IPR019546">
    <property type="entry name" value="TAT_signal_bac_arc"/>
</dbReference>
<dbReference type="InterPro" id="IPR006311">
    <property type="entry name" value="TAT_signal"/>
</dbReference>
<dbReference type="NCBIfam" id="TIGR01409">
    <property type="entry name" value="TAT_signal_seq"/>
    <property type="match status" value="1"/>
</dbReference>
<protein>
    <submittedName>
        <fullName evidence="1">Uncharacterized protein</fullName>
    </submittedName>
</protein>
<sequence>MAKKNLSRRKFLGYLGAGLVTATAASLPIKALAGLNETKATSEVNSEDLPKEPGTWGDTILEMEIELPQDPNVLLMDVETIYNLNQ</sequence>
<dbReference type="RefSeq" id="WP_182503469.1">
    <property type="nucleotide sequence ID" value="NZ_JACJHX010000013.1"/>
</dbReference>
<name>A0ABR6CTJ4_9BACI</name>
<accession>A0ABR6CTJ4</accession>
<gene>
    <name evidence="1" type="ORF">HNP81_003663</name>
</gene>
<comment type="caution">
    <text evidence="1">The sequence shown here is derived from an EMBL/GenBank/DDBJ whole genome shotgun (WGS) entry which is preliminary data.</text>
</comment>
<dbReference type="Proteomes" id="UP000626697">
    <property type="component" value="Unassembled WGS sequence"/>
</dbReference>
<reference evidence="1 2" key="1">
    <citation type="submission" date="2020-08" db="EMBL/GenBank/DDBJ databases">
        <title>Genomic Encyclopedia of Type Strains, Phase IV (KMG-IV): sequencing the most valuable type-strain genomes for metagenomic binning, comparative biology and taxonomic classification.</title>
        <authorList>
            <person name="Goeker M."/>
        </authorList>
    </citation>
    <scope>NUCLEOTIDE SEQUENCE [LARGE SCALE GENOMIC DNA]</scope>
    <source>
        <strain evidence="1 2">DSM 105481</strain>
    </source>
</reference>
<evidence type="ECO:0000313" key="1">
    <source>
        <dbReference type="EMBL" id="MBA9028343.1"/>
    </source>
</evidence>